<dbReference type="Pfam" id="PF19543">
    <property type="entry name" value="GH123_N"/>
    <property type="match status" value="1"/>
</dbReference>
<dbReference type="EMBL" id="JACHIN010000004">
    <property type="protein sequence ID" value="MBB5077922.1"/>
    <property type="molecule type" value="Genomic_DNA"/>
</dbReference>
<proteinExistence type="predicted"/>
<evidence type="ECO:0000313" key="2">
    <source>
        <dbReference type="EMBL" id="MBB5077922.1"/>
    </source>
</evidence>
<dbReference type="AlphaFoldDB" id="A0A7W8EGW1"/>
<accession>A0A7W8EGW1</accession>
<sequence>MLQPHEAVSFWAPAELGNHRVTVLVEAESPLVTVPVPWIPPQRHRGSGLVRTADGEEIGRAHAVPGGYAFAPTRGRGRYVLYYTAYENAATPQYPQHEYLPPAGDLPEGPSARCVVESYEARTEHDRYTDMERPAPAREGFFAFGESREHPIRTRALPARWLEREPGPVRLRADRGDHLAFQIGVYGSRPLRDVRVECDLPGFTCYTLGGTDHLGRDFTRRLDVSAHTVQALWCGALISESEFTVRVFTEGEQPLTVDFVVELSDRTSDDHGDGDPAKLSRLRWLDSRRFADDTVVRPFTPVTVDGARLGVLGRTVTLGSDGLPAALTSYFTPEVTLGQEAVQVLSGPVGFEVPGHAWASDGWRITSRSAAAVTWVSRWRAGDLTLDLDGRLEFDGTLDYRLELSAEADADLDDTRLSVPLAALPYQMGLGRPGGARADLDWRWDVSHNQDALWVGAVNAGVQVRLSDEHYTRPLNTNFYHQRPLVLPGSWHNGGRGGVRLDDERLLCYGGPRRMAAGERLRFDVRLTLTPFKPIDTVAHFRERYFHAYRPASEVLEAGATVVNTHHATEVNPYINYPFLATDRLREYVDELHAAGLRSKVYYTVRELTTRAPELWALLSLGDEVLAAGPGGGAAWSREHVGDGRLPAWFATATDDSSLITSGQSRWHNFYVEGLDWLVRNVGVDGIYLDDLGFDREVMKRVRRVLDQRPAPLIDLHSANQFNAKDGFASSANLYLEHLPYVDRLWFGEYFDYSAHPDQWLVETCGIPFGVMGDMLQDGGHPWRGLVYGMTSRVYGGDGDPRSMWRLFDACDLPSAAMYGYWSPSAPVRVSSQARATTYVGSSGSLVAIGSWFDGPAEVKLEIDWDALGLDPRTAVVRSPAVEGLQEAALFSAYKPVPVEGGRVLWISGPRSRSSR</sequence>
<reference evidence="2 3" key="1">
    <citation type="submission" date="2020-08" db="EMBL/GenBank/DDBJ databases">
        <title>Genomic Encyclopedia of Type Strains, Phase IV (KMG-IV): sequencing the most valuable type-strain genomes for metagenomic binning, comparative biology and taxonomic classification.</title>
        <authorList>
            <person name="Goeker M."/>
        </authorList>
    </citation>
    <scope>NUCLEOTIDE SEQUENCE [LARGE SCALE GENOMIC DNA]</scope>
    <source>
        <strain evidence="2 3">DSM 45385</strain>
    </source>
</reference>
<protein>
    <recommendedName>
        <fullName evidence="1">Glycoside hydrolase 123-like N-terminal domain-containing protein</fullName>
    </recommendedName>
</protein>
<dbReference type="Proteomes" id="UP000568380">
    <property type="component" value="Unassembled WGS sequence"/>
</dbReference>
<dbReference type="InterPro" id="IPR045711">
    <property type="entry name" value="GH123-like_N"/>
</dbReference>
<feature type="domain" description="Glycoside hydrolase 123-like N-terminal" evidence="1">
    <location>
        <begin position="11"/>
        <end position="903"/>
    </location>
</feature>
<name>A0A7W8EGW1_9ACTN</name>
<organism evidence="2 3">
    <name type="scientific">Nonomuraea endophytica</name>
    <dbReference type="NCBI Taxonomy" id="714136"/>
    <lineage>
        <taxon>Bacteria</taxon>
        <taxon>Bacillati</taxon>
        <taxon>Actinomycetota</taxon>
        <taxon>Actinomycetes</taxon>
        <taxon>Streptosporangiales</taxon>
        <taxon>Streptosporangiaceae</taxon>
        <taxon>Nonomuraea</taxon>
    </lineage>
</organism>
<gene>
    <name evidence="2" type="ORF">HNR40_003397</name>
</gene>
<keyword evidence="3" id="KW-1185">Reference proteome</keyword>
<comment type="caution">
    <text evidence="2">The sequence shown here is derived from an EMBL/GenBank/DDBJ whole genome shotgun (WGS) entry which is preliminary data.</text>
</comment>
<dbReference type="RefSeq" id="WP_184962211.1">
    <property type="nucleotide sequence ID" value="NZ_JACHIN010000004.1"/>
</dbReference>
<evidence type="ECO:0000313" key="3">
    <source>
        <dbReference type="Proteomes" id="UP000568380"/>
    </source>
</evidence>
<evidence type="ECO:0000259" key="1">
    <source>
        <dbReference type="Pfam" id="PF19543"/>
    </source>
</evidence>